<keyword evidence="4" id="KW-1185">Reference proteome</keyword>
<evidence type="ECO:0000256" key="1">
    <source>
        <dbReference type="ARBA" id="ARBA00008522"/>
    </source>
</evidence>
<dbReference type="RefSeq" id="WP_107934387.1">
    <property type="nucleotide sequence ID" value="NZ_PYWJ01000009.1"/>
</dbReference>
<dbReference type="PANTHER" id="PTHR35146:SF1">
    <property type="entry name" value="UPF0178 PROTEIN YAII"/>
    <property type="match status" value="1"/>
</dbReference>
<dbReference type="Pfam" id="PF02639">
    <property type="entry name" value="DUF188"/>
    <property type="match status" value="1"/>
</dbReference>
<dbReference type="Proteomes" id="UP000247416">
    <property type="component" value="Unassembled WGS sequence"/>
</dbReference>
<dbReference type="InterPro" id="IPR003791">
    <property type="entry name" value="UPF0178"/>
</dbReference>
<comment type="similarity">
    <text evidence="1 2">Belongs to the UPF0178 family.</text>
</comment>
<name>A0A318TSG9_9BACL</name>
<protein>
    <recommendedName>
        <fullName evidence="2">UPF0178 protein BJ095_107112</fullName>
    </recommendedName>
</protein>
<dbReference type="NCBIfam" id="NF001095">
    <property type="entry name" value="PRK00124.1"/>
    <property type="match status" value="1"/>
</dbReference>
<reference evidence="3 4" key="1">
    <citation type="submission" date="2018-06" db="EMBL/GenBank/DDBJ databases">
        <title>Genomic Encyclopedia of Archaeal and Bacterial Type Strains, Phase II (KMG-II): from individual species to whole genera.</title>
        <authorList>
            <person name="Goeker M."/>
        </authorList>
    </citation>
    <scope>NUCLEOTIDE SEQUENCE [LARGE SCALE GENOMIC DNA]</scope>
    <source>
        <strain evidence="3 4">KACC 16626</strain>
    </source>
</reference>
<evidence type="ECO:0000313" key="4">
    <source>
        <dbReference type="Proteomes" id="UP000247416"/>
    </source>
</evidence>
<evidence type="ECO:0000256" key="2">
    <source>
        <dbReference type="HAMAP-Rule" id="MF_00489"/>
    </source>
</evidence>
<dbReference type="AlphaFoldDB" id="A0A318TSG9"/>
<accession>A0A318TSG9</accession>
<organism evidence="3 4">
    <name type="scientific">Ureibacillus chungkukjangi</name>
    <dbReference type="NCBI Taxonomy" id="1202712"/>
    <lineage>
        <taxon>Bacteria</taxon>
        <taxon>Bacillati</taxon>
        <taxon>Bacillota</taxon>
        <taxon>Bacilli</taxon>
        <taxon>Bacillales</taxon>
        <taxon>Caryophanaceae</taxon>
        <taxon>Ureibacillus</taxon>
    </lineage>
</organism>
<dbReference type="OrthoDB" id="9798918at2"/>
<proteinExistence type="inferred from homology"/>
<gene>
    <name evidence="3" type="ORF">BJ095_107112</name>
</gene>
<comment type="caution">
    <text evidence="3">The sequence shown here is derived from an EMBL/GenBank/DDBJ whole genome shotgun (WGS) entry which is preliminary data.</text>
</comment>
<sequence>MKTFNKTQKKSFIKEEKFILQLLIDADACPVIDLALSISRGYDIKSTLFCDTSHRIERENAITVMVPKGADSVDFKLVNAINKYDIVITQDYGLAAMCLAKGAFVVDQNGREMSSDNIDQLLAFRYESAKIRRAGGRTKGPKKRTAQNNLSFEKSFQQICEKAVSTKAKAEN</sequence>
<evidence type="ECO:0000313" key="3">
    <source>
        <dbReference type="EMBL" id="PYF06877.1"/>
    </source>
</evidence>
<dbReference type="EMBL" id="QJTJ01000007">
    <property type="protein sequence ID" value="PYF06877.1"/>
    <property type="molecule type" value="Genomic_DNA"/>
</dbReference>
<dbReference type="HAMAP" id="MF_00489">
    <property type="entry name" value="UPF0178"/>
    <property type="match status" value="1"/>
</dbReference>
<dbReference type="PANTHER" id="PTHR35146">
    <property type="entry name" value="UPF0178 PROTEIN YAII"/>
    <property type="match status" value="1"/>
</dbReference>